<comment type="caution">
    <text evidence="4">The sequence shown here is derived from an EMBL/GenBank/DDBJ whole genome shotgun (WGS) entry which is preliminary data.</text>
</comment>
<dbReference type="InterPro" id="IPR000182">
    <property type="entry name" value="GNAT_dom"/>
</dbReference>
<dbReference type="Proteomes" id="UP000294547">
    <property type="component" value="Unassembled WGS sequence"/>
</dbReference>
<sequence length="155" mass="17087">MAVVVRWIEPSDEAAWRRLWNGYLVFYAATVPEAVTAHTFARFLDPAAPIGCRVAVDGERVVGFATHVLHEGTWASAPLCYLEDLFVDEAVRGSGAGRALIDDLLALGRAAGWDRVYWHTYETNATARRLYDSYKPATGMIVYQVDLPKPDASAA</sequence>
<dbReference type="OrthoDB" id="9805924at2"/>
<reference evidence="4 5" key="1">
    <citation type="submission" date="2019-03" db="EMBL/GenBank/DDBJ databases">
        <title>Genomic Encyclopedia of Type Strains, Phase IV (KMG-IV): sequencing the most valuable type-strain genomes for metagenomic binning, comparative biology and taxonomic classification.</title>
        <authorList>
            <person name="Goeker M."/>
        </authorList>
    </citation>
    <scope>NUCLEOTIDE SEQUENCE [LARGE SCALE GENOMIC DNA]</scope>
    <source>
        <strain evidence="4 5">DSM 102969</strain>
    </source>
</reference>
<name>A0A4R6RG58_9HYPH</name>
<dbReference type="CDD" id="cd04301">
    <property type="entry name" value="NAT_SF"/>
    <property type="match status" value="1"/>
</dbReference>
<feature type="domain" description="N-acetyltransferase" evidence="3">
    <location>
        <begin position="3"/>
        <end position="155"/>
    </location>
</feature>
<gene>
    <name evidence="4" type="ORF">EDD54_2091</name>
</gene>
<dbReference type="EMBL" id="SNXY01000007">
    <property type="protein sequence ID" value="TDP85242.1"/>
    <property type="molecule type" value="Genomic_DNA"/>
</dbReference>
<dbReference type="PANTHER" id="PTHR43877:SF2">
    <property type="entry name" value="AMINOALKYLPHOSPHONATE N-ACETYLTRANSFERASE-RELATED"/>
    <property type="match status" value="1"/>
</dbReference>
<keyword evidence="1 4" id="KW-0808">Transferase</keyword>
<keyword evidence="2" id="KW-0012">Acyltransferase</keyword>
<dbReference type="SUPFAM" id="SSF55729">
    <property type="entry name" value="Acyl-CoA N-acyltransferases (Nat)"/>
    <property type="match status" value="1"/>
</dbReference>
<keyword evidence="5" id="KW-1185">Reference proteome</keyword>
<accession>A0A4R6RG58</accession>
<proteinExistence type="predicted"/>
<evidence type="ECO:0000256" key="2">
    <source>
        <dbReference type="ARBA" id="ARBA00023315"/>
    </source>
</evidence>
<evidence type="ECO:0000256" key="1">
    <source>
        <dbReference type="ARBA" id="ARBA00022679"/>
    </source>
</evidence>
<organism evidence="4 5">
    <name type="scientific">Oharaeibacter diazotrophicus</name>
    <dbReference type="NCBI Taxonomy" id="1920512"/>
    <lineage>
        <taxon>Bacteria</taxon>
        <taxon>Pseudomonadati</taxon>
        <taxon>Pseudomonadota</taxon>
        <taxon>Alphaproteobacteria</taxon>
        <taxon>Hyphomicrobiales</taxon>
        <taxon>Pleomorphomonadaceae</taxon>
        <taxon>Oharaeibacter</taxon>
    </lineage>
</organism>
<dbReference type="AlphaFoldDB" id="A0A4R6RG58"/>
<dbReference type="PANTHER" id="PTHR43877">
    <property type="entry name" value="AMINOALKYLPHOSPHONATE N-ACETYLTRANSFERASE-RELATED-RELATED"/>
    <property type="match status" value="1"/>
</dbReference>
<evidence type="ECO:0000313" key="4">
    <source>
        <dbReference type="EMBL" id="TDP85242.1"/>
    </source>
</evidence>
<dbReference type="PROSITE" id="PS51186">
    <property type="entry name" value="GNAT"/>
    <property type="match status" value="1"/>
</dbReference>
<dbReference type="Pfam" id="PF00583">
    <property type="entry name" value="Acetyltransf_1"/>
    <property type="match status" value="1"/>
</dbReference>
<protein>
    <submittedName>
        <fullName evidence="4">Acetyltransferase (GNAT) family protein</fullName>
    </submittedName>
</protein>
<evidence type="ECO:0000313" key="5">
    <source>
        <dbReference type="Proteomes" id="UP000294547"/>
    </source>
</evidence>
<dbReference type="Gene3D" id="3.40.630.30">
    <property type="match status" value="1"/>
</dbReference>
<dbReference type="InterPro" id="IPR016181">
    <property type="entry name" value="Acyl_CoA_acyltransferase"/>
</dbReference>
<dbReference type="GO" id="GO:0016747">
    <property type="term" value="F:acyltransferase activity, transferring groups other than amino-acyl groups"/>
    <property type="evidence" value="ECO:0007669"/>
    <property type="project" value="InterPro"/>
</dbReference>
<evidence type="ECO:0000259" key="3">
    <source>
        <dbReference type="PROSITE" id="PS51186"/>
    </source>
</evidence>
<dbReference type="RefSeq" id="WP_126541104.1">
    <property type="nucleotide sequence ID" value="NZ_BSPM01000004.1"/>
</dbReference>
<dbReference type="InterPro" id="IPR050832">
    <property type="entry name" value="Bact_Acetyltransf"/>
</dbReference>